<dbReference type="OrthoDB" id="8444091at2"/>
<feature type="signal peptide" evidence="1">
    <location>
        <begin position="1"/>
        <end position="20"/>
    </location>
</feature>
<proteinExistence type="predicted"/>
<keyword evidence="1" id="KW-0732">Signal</keyword>
<dbReference type="Proteomes" id="UP000192656">
    <property type="component" value="Unassembled WGS sequence"/>
</dbReference>
<feature type="chain" id="PRO_5012280641" description="Curlin associated repeat-containing protein" evidence="1">
    <location>
        <begin position="21"/>
        <end position="265"/>
    </location>
</feature>
<keyword evidence="3" id="KW-1185">Reference proteome</keyword>
<evidence type="ECO:0000256" key="1">
    <source>
        <dbReference type="SAM" id="SignalP"/>
    </source>
</evidence>
<name>A0A1W2D735_9HYPH</name>
<dbReference type="RefSeq" id="WP_084410876.1">
    <property type="nucleotide sequence ID" value="NZ_FWXR01000013.1"/>
</dbReference>
<dbReference type="EMBL" id="FWXR01000013">
    <property type="protein sequence ID" value="SMC93327.1"/>
    <property type="molecule type" value="Genomic_DNA"/>
</dbReference>
<sequence length="265" mass="26834">MKSLILTAVSLLALSLPASAGENRLQITQEGVDNELTVDQSAATRSTVGGLVIDQTSETVYFQTGMRETDQVDEQGKPIFEPVYTGRPVGNLYASQADIASQAGIGNSATMTITGIDGWVGLLQETPSGSVDGNSATIEALGGSSAYVGQIGSNNTATLTASDKASGTILQSGHDNIGTVNVLGQGARAVLSQIGDGNNNQLDVTAPNADVSYFVDGYGLSGLVPAEVSTSVSGPITIRQTAIGVSPLGAVTTLPSGVTVTQSGQ</sequence>
<evidence type="ECO:0000313" key="2">
    <source>
        <dbReference type="EMBL" id="SMC93327.1"/>
    </source>
</evidence>
<dbReference type="STRING" id="937218.SAMN06297251_11337"/>
<organism evidence="2 3">
    <name type="scientific">Fulvimarina manganoxydans</name>
    <dbReference type="NCBI Taxonomy" id="937218"/>
    <lineage>
        <taxon>Bacteria</taxon>
        <taxon>Pseudomonadati</taxon>
        <taxon>Pseudomonadota</taxon>
        <taxon>Alphaproteobacteria</taxon>
        <taxon>Hyphomicrobiales</taxon>
        <taxon>Aurantimonadaceae</taxon>
        <taxon>Fulvimarina</taxon>
    </lineage>
</organism>
<dbReference type="AlphaFoldDB" id="A0A1W2D735"/>
<accession>A0A1W2D735</accession>
<gene>
    <name evidence="2" type="ORF">SAMN06297251_11337</name>
</gene>
<evidence type="ECO:0008006" key="4">
    <source>
        <dbReference type="Google" id="ProtNLM"/>
    </source>
</evidence>
<protein>
    <recommendedName>
        <fullName evidence="4">Curlin associated repeat-containing protein</fullName>
    </recommendedName>
</protein>
<evidence type="ECO:0000313" key="3">
    <source>
        <dbReference type="Proteomes" id="UP000192656"/>
    </source>
</evidence>
<reference evidence="2 3" key="1">
    <citation type="submission" date="2017-04" db="EMBL/GenBank/DDBJ databases">
        <authorList>
            <person name="Afonso C.L."/>
            <person name="Miller P.J."/>
            <person name="Scott M.A."/>
            <person name="Spackman E."/>
            <person name="Goraichik I."/>
            <person name="Dimitrov K.M."/>
            <person name="Suarez D.L."/>
            <person name="Swayne D.E."/>
        </authorList>
    </citation>
    <scope>NUCLEOTIDE SEQUENCE [LARGE SCALE GENOMIC DNA]</scope>
    <source>
        <strain evidence="2 3">CGMCC 1.10972</strain>
    </source>
</reference>